<dbReference type="KEGG" id="care:LT85_2925"/>
<proteinExistence type="predicted"/>
<name>A0A0A1FBF8_9BURK</name>
<evidence type="ECO:0000313" key="2">
    <source>
        <dbReference type="Proteomes" id="UP000030302"/>
    </source>
</evidence>
<accession>A0A0A1FBF8</accession>
<reference evidence="2" key="1">
    <citation type="journal article" date="2014" name="Soil Biol. Biochem.">
        <title>Structure and function of bacterial communities in ageing soils: Insights from the Mendocino ecological staircase.</title>
        <authorList>
            <person name="Uroz S."/>
            <person name="Tech J.J."/>
            <person name="Sawaya N.A."/>
            <person name="Frey-Klett P."/>
            <person name="Leveau J.H.J."/>
        </authorList>
    </citation>
    <scope>NUCLEOTIDE SEQUENCE [LARGE SCALE GENOMIC DNA]</scope>
    <source>
        <strain evidence="2">Cal35</strain>
    </source>
</reference>
<dbReference type="AlphaFoldDB" id="A0A0A1FBF8"/>
<sequence>MLDFDLNGFPICHSNGALSSTGLIQTINHFDNLIFEESVNDSLLATTSEKLPRDIFPKLFRNLANARRNFYTFWDANN</sequence>
<dbReference type="EMBL" id="CP009962">
    <property type="protein sequence ID" value="AIY42083.1"/>
    <property type="molecule type" value="Genomic_DNA"/>
</dbReference>
<dbReference type="Proteomes" id="UP000030302">
    <property type="component" value="Chromosome"/>
</dbReference>
<protein>
    <submittedName>
        <fullName evidence="1">Uncharacterized protein</fullName>
    </submittedName>
</protein>
<keyword evidence="2" id="KW-1185">Reference proteome</keyword>
<dbReference type="HOGENOM" id="CLU_2615905_0_0_4"/>
<evidence type="ECO:0000313" key="1">
    <source>
        <dbReference type="EMBL" id="AIY42083.1"/>
    </source>
</evidence>
<dbReference type="STRING" id="279058.LT85_2925"/>
<organism evidence="1 2">
    <name type="scientific">Collimonas arenae</name>
    <dbReference type="NCBI Taxonomy" id="279058"/>
    <lineage>
        <taxon>Bacteria</taxon>
        <taxon>Pseudomonadati</taxon>
        <taxon>Pseudomonadota</taxon>
        <taxon>Betaproteobacteria</taxon>
        <taxon>Burkholderiales</taxon>
        <taxon>Oxalobacteraceae</taxon>
        <taxon>Collimonas</taxon>
    </lineage>
</organism>
<gene>
    <name evidence="1" type="ORF">LT85_2925</name>
</gene>